<evidence type="ECO:0000256" key="4">
    <source>
        <dbReference type="ARBA" id="ARBA00022723"/>
    </source>
</evidence>
<feature type="region of interest" description="Disordered" evidence="12">
    <location>
        <begin position="1"/>
        <end position="22"/>
    </location>
</feature>
<keyword evidence="7 11" id="KW-0805">Transcription regulation</keyword>
<dbReference type="GO" id="GO:0045892">
    <property type="term" value="P:negative regulation of DNA-templated transcription"/>
    <property type="evidence" value="ECO:0007669"/>
    <property type="project" value="TreeGrafter"/>
</dbReference>
<accession>A0A1H1TIZ0</accession>
<feature type="binding site" evidence="11">
    <location>
        <position position="61"/>
    </location>
    <ligand>
        <name>[4Fe-4S] cluster</name>
        <dbReference type="ChEBI" id="CHEBI:49883"/>
    </ligand>
</feature>
<dbReference type="PROSITE" id="PS51674">
    <property type="entry name" value="4FE4S_WBL"/>
    <property type="match status" value="1"/>
</dbReference>
<reference evidence="14 15" key="1">
    <citation type="submission" date="2016-10" db="EMBL/GenBank/DDBJ databases">
        <authorList>
            <person name="de Groot N.N."/>
        </authorList>
    </citation>
    <scope>NUCLEOTIDE SEQUENCE [LARGE SCALE GENOMIC DNA]</scope>
    <source>
        <strain evidence="14 15">DSM 22024</strain>
    </source>
</reference>
<feature type="domain" description="4Fe-4S Wbl-type" evidence="13">
    <location>
        <begin position="30"/>
        <end position="94"/>
    </location>
</feature>
<keyword evidence="6 11" id="KW-0411">Iron-sulfur</keyword>
<keyword evidence="5 11" id="KW-0408">Iron</keyword>
<dbReference type="GO" id="GO:0046872">
    <property type="term" value="F:metal ion binding"/>
    <property type="evidence" value="ECO:0007669"/>
    <property type="project" value="UniProtKB-KW"/>
</dbReference>
<keyword evidence="11" id="KW-0963">Cytoplasm</keyword>
<feature type="binding site" evidence="11">
    <location>
        <position position="31"/>
    </location>
    <ligand>
        <name>[4Fe-4S] cluster</name>
        <dbReference type="ChEBI" id="CHEBI:49883"/>
    </ligand>
</feature>
<evidence type="ECO:0000256" key="12">
    <source>
        <dbReference type="SAM" id="MobiDB-lite"/>
    </source>
</evidence>
<dbReference type="GO" id="GO:0045454">
    <property type="term" value="P:cell redox homeostasis"/>
    <property type="evidence" value="ECO:0007669"/>
    <property type="project" value="TreeGrafter"/>
</dbReference>
<keyword evidence="3 11" id="KW-0004">4Fe-4S</keyword>
<sequence length="111" mass="12435">MPKRGTAMPGGRSNSARPAKAWTQWHEQAACADLSSRLFYGHESESPAERAIREETALAVCETCPVLRPCRAHAMNLPEMYGVWGGTTEANRKGARRWSRAQRYDESRRAS</sequence>
<dbReference type="InterPro" id="IPR003482">
    <property type="entry name" value="Whib"/>
</dbReference>
<evidence type="ECO:0000256" key="1">
    <source>
        <dbReference type="ARBA" id="ARBA00004496"/>
    </source>
</evidence>
<comment type="subcellular location">
    <subcellularLocation>
        <location evidence="1 11">Cytoplasm</location>
    </subcellularLocation>
</comment>
<dbReference type="PANTHER" id="PTHR38839">
    <property type="entry name" value="TRANSCRIPTIONAL REGULATOR WHID-RELATED"/>
    <property type="match status" value="1"/>
</dbReference>
<evidence type="ECO:0000256" key="7">
    <source>
        <dbReference type="ARBA" id="ARBA00023015"/>
    </source>
</evidence>
<dbReference type="STRING" id="117157.SAMN04489717_3212"/>
<dbReference type="Proteomes" id="UP000198983">
    <property type="component" value="Chromosome I"/>
</dbReference>
<comment type="PTM">
    <text evidence="11">The Fe-S cluster can be nitrosylated by nitric oxide (NO).</text>
</comment>
<feature type="region of interest" description="Disordered" evidence="12">
    <location>
        <begin position="88"/>
        <end position="111"/>
    </location>
</feature>
<dbReference type="GO" id="GO:0051539">
    <property type="term" value="F:4 iron, 4 sulfur cluster binding"/>
    <property type="evidence" value="ECO:0007669"/>
    <property type="project" value="UniProtKB-UniRule"/>
</dbReference>
<keyword evidence="4 11" id="KW-0479">Metal-binding</keyword>
<feature type="binding site" evidence="11">
    <location>
        <position position="70"/>
    </location>
    <ligand>
        <name>[4Fe-4S] cluster</name>
        <dbReference type="ChEBI" id="CHEBI:49883"/>
    </ligand>
</feature>
<comment type="cofactor">
    <cofactor evidence="11">
        <name>[4Fe-4S] cluster</name>
        <dbReference type="ChEBI" id="CHEBI:49883"/>
    </cofactor>
    <text evidence="11">Binds 1 [4Fe-4S] cluster per subunit. Following nitrosylation of the [4Fe-4S] cluster binds 1 [4Fe-8(NO)] cluster per subunit.</text>
</comment>
<evidence type="ECO:0000256" key="5">
    <source>
        <dbReference type="ARBA" id="ARBA00023004"/>
    </source>
</evidence>
<evidence type="ECO:0000256" key="2">
    <source>
        <dbReference type="ARBA" id="ARBA00006597"/>
    </source>
</evidence>
<evidence type="ECO:0000256" key="11">
    <source>
        <dbReference type="HAMAP-Rule" id="MF_01479"/>
    </source>
</evidence>
<evidence type="ECO:0000259" key="13">
    <source>
        <dbReference type="PROSITE" id="PS51674"/>
    </source>
</evidence>
<evidence type="ECO:0000256" key="6">
    <source>
        <dbReference type="ARBA" id="ARBA00023014"/>
    </source>
</evidence>
<dbReference type="HAMAP" id="MF_01479">
    <property type="entry name" value="WhiB"/>
    <property type="match status" value="1"/>
</dbReference>
<feature type="binding site" evidence="11">
    <location>
        <position position="64"/>
    </location>
    <ligand>
        <name>[4Fe-4S] cluster</name>
        <dbReference type="ChEBI" id="CHEBI:49883"/>
    </ligand>
</feature>
<organism evidence="14 15">
    <name type="scientific">Actinopolymorpha singaporensis</name>
    <dbReference type="NCBI Taxonomy" id="117157"/>
    <lineage>
        <taxon>Bacteria</taxon>
        <taxon>Bacillati</taxon>
        <taxon>Actinomycetota</taxon>
        <taxon>Actinomycetes</taxon>
        <taxon>Propionibacteriales</taxon>
        <taxon>Actinopolymorphaceae</taxon>
        <taxon>Actinopolymorpha</taxon>
    </lineage>
</organism>
<dbReference type="EMBL" id="LT629732">
    <property type="protein sequence ID" value="SDS60041.1"/>
    <property type="molecule type" value="Genomic_DNA"/>
</dbReference>
<keyword evidence="9 11" id="KW-1015">Disulfide bond</keyword>
<evidence type="ECO:0000256" key="9">
    <source>
        <dbReference type="ARBA" id="ARBA00023157"/>
    </source>
</evidence>
<protein>
    <recommendedName>
        <fullName evidence="11">Transcriptional regulator WhiB</fullName>
    </recommendedName>
</protein>
<feature type="compositionally biased region" description="Basic and acidic residues" evidence="12">
    <location>
        <begin position="102"/>
        <end position="111"/>
    </location>
</feature>
<dbReference type="GO" id="GO:0005737">
    <property type="term" value="C:cytoplasm"/>
    <property type="evidence" value="ECO:0007669"/>
    <property type="project" value="UniProtKB-SubCell"/>
</dbReference>
<evidence type="ECO:0000256" key="3">
    <source>
        <dbReference type="ARBA" id="ARBA00022485"/>
    </source>
</evidence>
<dbReference type="InterPro" id="IPR034768">
    <property type="entry name" value="4FE4S_WBL"/>
</dbReference>
<comment type="function">
    <text evidence="11">Acts as a transcriptional regulator. Probably redox-responsive. The apo- but not holo-form probably binds DNA.</text>
</comment>
<evidence type="ECO:0000256" key="10">
    <source>
        <dbReference type="ARBA" id="ARBA00023163"/>
    </source>
</evidence>
<evidence type="ECO:0000256" key="8">
    <source>
        <dbReference type="ARBA" id="ARBA00023125"/>
    </source>
</evidence>
<keyword evidence="8 11" id="KW-0238">DNA-binding</keyword>
<dbReference type="AlphaFoldDB" id="A0A1H1TIZ0"/>
<dbReference type="GO" id="GO:0047134">
    <property type="term" value="F:protein-disulfide reductase [NAD(P)H] activity"/>
    <property type="evidence" value="ECO:0007669"/>
    <property type="project" value="TreeGrafter"/>
</dbReference>
<keyword evidence="15" id="KW-1185">Reference proteome</keyword>
<gene>
    <name evidence="11" type="primary">whiB</name>
    <name evidence="14" type="ORF">SAMN04489717_3212</name>
</gene>
<comment type="PTM">
    <text evidence="11">Upon Fe-S cluster removal intramolecular disulfide bonds are formed.</text>
</comment>
<dbReference type="GO" id="GO:0003677">
    <property type="term" value="F:DNA binding"/>
    <property type="evidence" value="ECO:0007669"/>
    <property type="project" value="UniProtKB-UniRule"/>
</dbReference>
<dbReference type="GO" id="GO:0035731">
    <property type="term" value="F:dinitrosyl-iron complex binding"/>
    <property type="evidence" value="ECO:0007669"/>
    <property type="project" value="UniProtKB-UniRule"/>
</dbReference>
<comment type="similarity">
    <text evidence="2 11">Belongs to the WhiB family.</text>
</comment>
<dbReference type="Pfam" id="PF02467">
    <property type="entry name" value="Whib"/>
    <property type="match status" value="1"/>
</dbReference>
<evidence type="ECO:0000313" key="15">
    <source>
        <dbReference type="Proteomes" id="UP000198983"/>
    </source>
</evidence>
<name>A0A1H1TIZ0_9ACTN</name>
<keyword evidence="10 11" id="KW-0804">Transcription</keyword>
<dbReference type="RefSeq" id="WP_241827453.1">
    <property type="nucleotide sequence ID" value="NZ_LT629732.1"/>
</dbReference>
<evidence type="ECO:0000313" key="14">
    <source>
        <dbReference type="EMBL" id="SDS60041.1"/>
    </source>
</evidence>
<proteinExistence type="inferred from homology"/>